<organism evidence="7 8">
    <name type="scientific">Paenibacillus beijingensis</name>
    <dbReference type="NCBI Taxonomy" id="1126833"/>
    <lineage>
        <taxon>Bacteria</taxon>
        <taxon>Bacillati</taxon>
        <taxon>Bacillota</taxon>
        <taxon>Bacilli</taxon>
        <taxon>Bacillales</taxon>
        <taxon>Paenibacillaceae</taxon>
        <taxon>Paenibacillus</taxon>
    </lineage>
</organism>
<dbReference type="GO" id="GO:0003677">
    <property type="term" value="F:DNA binding"/>
    <property type="evidence" value="ECO:0007669"/>
    <property type="project" value="UniProtKB-KW"/>
</dbReference>
<keyword evidence="2" id="KW-0238">DNA-binding</keyword>
<dbReference type="SMART" id="SM00100">
    <property type="entry name" value="cNMP"/>
    <property type="match status" value="1"/>
</dbReference>
<dbReference type="PANTHER" id="PTHR24567:SF74">
    <property type="entry name" value="HTH-TYPE TRANSCRIPTIONAL REGULATOR ARCR"/>
    <property type="match status" value="1"/>
</dbReference>
<sequence length="225" mass="25484">MLSLQTAAAPSAANGQGFNRNPVYELFRNYGTLREFPKNTFIFTKGTPPFAGYFIEKGIIKICQVTTEGRDVTFFVRKTGDAFGLAEIILQQNHPCYAQCLQDSQIWVLNASVIREKIAADPDVNREIMVMLTSRLLHHQSTLELLVSKPAPWRLAWLLQQLSVPSADGKRIVDMVLNHEEISNMIGCSRQTVSELLSKWKSKGIVTYNRKHMVLQNLESMIEEI</sequence>
<evidence type="ECO:0000313" key="8">
    <source>
        <dbReference type="Proteomes" id="UP000032633"/>
    </source>
</evidence>
<dbReference type="SUPFAM" id="SSF51206">
    <property type="entry name" value="cAMP-binding domain-like"/>
    <property type="match status" value="1"/>
</dbReference>
<dbReference type="PROSITE" id="PS50042">
    <property type="entry name" value="CNMP_BINDING_3"/>
    <property type="match status" value="1"/>
</dbReference>
<keyword evidence="1" id="KW-0805">Transcription regulation</keyword>
<dbReference type="InterPro" id="IPR018490">
    <property type="entry name" value="cNMP-bd_dom_sf"/>
</dbReference>
<dbReference type="PROSITE" id="PS51063">
    <property type="entry name" value="HTH_CRP_2"/>
    <property type="match status" value="1"/>
</dbReference>
<dbReference type="InterPro" id="IPR012318">
    <property type="entry name" value="HTH_CRP"/>
</dbReference>
<protein>
    <submittedName>
        <fullName evidence="7">Crp/Fnr family transcriptional regulator</fullName>
    </submittedName>
</protein>
<dbReference type="InterPro" id="IPR000595">
    <property type="entry name" value="cNMP-bd_dom"/>
</dbReference>
<keyword evidence="4" id="KW-0804">Transcription</keyword>
<dbReference type="GO" id="GO:0003700">
    <property type="term" value="F:DNA-binding transcription factor activity"/>
    <property type="evidence" value="ECO:0007669"/>
    <property type="project" value="TreeGrafter"/>
</dbReference>
<gene>
    <name evidence="7" type="ORF">VN24_11755</name>
</gene>
<feature type="domain" description="HTH crp-type" evidence="6">
    <location>
        <begin position="149"/>
        <end position="219"/>
    </location>
</feature>
<dbReference type="InterPro" id="IPR050397">
    <property type="entry name" value="Env_Response_Regulators"/>
</dbReference>
<evidence type="ECO:0000256" key="3">
    <source>
        <dbReference type="ARBA" id="ARBA00023159"/>
    </source>
</evidence>
<dbReference type="AlphaFoldDB" id="A0A0D5NJ71"/>
<dbReference type="EMBL" id="CP011058">
    <property type="protein sequence ID" value="AJY75130.1"/>
    <property type="molecule type" value="Genomic_DNA"/>
</dbReference>
<dbReference type="Pfam" id="PF13545">
    <property type="entry name" value="HTH_Crp_2"/>
    <property type="match status" value="1"/>
</dbReference>
<dbReference type="Proteomes" id="UP000032633">
    <property type="component" value="Chromosome"/>
</dbReference>
<proteinExistence type="predicted"/>
<dbReference type="CDD" id="cd00038">
    <property type="entry name" value="CAP_ED"/>
    <property type="match status" value="1"/>
</dbReference>
<feature type="domain" description="Cyclic nucleotide-binding" evidence="5">
    <location>
        <begin position="34"/>
        <end position="135"/>
    </location>
</feature>
<dbReference type="InterPro" id="IPR036390">
    <property type="entry name" value="WH_DNA-bd_sf"/>
</dbReference>
<dbReference type="OrthoDB" id="9810708at2"/>
<dbReference type="InterPro" id="IPR014710">
    <property type="entry name" value="RmlC-like_jellyroll"/>
</dbReference>
<evidence type="ECO:0000256" key="4">
    <source>
        <dbReference type="ARBA" id="ARBA00023163"/>
    </source>
</evidence>
<keyword evidence="8" id="KW-1185">Reference proteome</keyword>
<reference evidence="7 8" key="1">
    <citation type="journal article" date="2015" name="J. Biotechnol.">
        <title>Complete genome sequence of Paenibacillus beijingensis 7188(T) (=DSM 24997(T)), a novel rhizobacterium from jujube garden soil.</title>
        <authorList>
            <person name="Kwak Y."/>
            <person name="Shin J.H."/>
        </authorList>
    </citation>
    <scope>NUCLEOTIDE SEQUENCE [LARGE SCALE GENOMIC DNA]</scope>
    <source>
        <strain evidence="7 8">DSM 24997</strain>
    </source>
</reference>
<dbReference type="GO" id="GO:0005829">
    <property type="term" value="C:cytosol"/>
    <property type="evidence" value="ECO:0007669"/>
    <property type="project" value="TreeGrafter"/>
</dbReference>
<dbReference type="KEGG" id="pbj:VN24_11755"/>
<dbReference type="Gene3D" id="2.60.120.10">
    <property type="entry name" value="Jelly Rolls"/>
    <property type="match status" value="1"/>
</dbReference>
<dbReference type="STRING" id="1126833.VN24_11755"/>
<accession>A0A0D5NJ71</accession>
<dbReference type="PATRIC" id="fig|1126833.4.peg.2570"/>
<dbReference type="HOGENOM" id="CLU_075053_3_2_9"/>
<evidence type="ECO:0000256" key="2">
    <source>
        <dbReference type="ARBA" id="ARBA00023125"/>
    </source>
</evidence>
<evidence type="ECO:0000256" key="1">
    <source>
        <dbReference type="ARBA" id="ARBA00023015"/>
    </source>
</evidence>
<keyword evidence="3" id="KW-0010">Activator</keyword>
<reference evidence="8" key="2">
    <citation type="submission" date="2015-03" db="EMBL/GenBank/DDBJ databases">
        <title>Genome sequence of Paenibacillus beijingensis strain DSM 24997T.</title>
        <authorList>
            <person name="Kwak Y."/>
            <person name="Shin J.-H."/>
        </authorList>
    </citation>
    <scope>NUCLEOTIDE SEQUENCE [LARGE SCALE GENOMIC DNA]</scope>
    <source>
        <strain evidence="8">DSM 24997</strain>
    </source>
</reference>
<evidence type="ECO:0000259" key="6">
    <source>
        <dbReference type="PROSITE" id="PS51063"/>
    </source>
</evidence>
<dbReference type="SUPFAM" id="SSF46785">
    <property type="entry name" value="Winged helix' DNA-binding domain"/>
    <property type="match status" value="1"/>
</dbReference>
<dbReference type="PANTHER" id="PTHR24567">
    <property type="entry name" value="CRP FAMILY TRANSCRIPTIONAL REGULATORY PROTEIN"/>
    <property type="match status" value="1"/>
</dbReference>
<name>A0A0D5NJ71_9BACL</name>
<evidence type="ECO:0000259" key="5">
    <source>
        <dbReference type="PROSITE" id="PS50042"/>
    </source>
</evidence>
<dbReference type="Pfam" id="PF00027">
    <property type="entry name" value="cNMP_binding"/>
    <property type="match status" value="1"/>
</dbReference>
<evidence type="ECO:0000313" key="7">
    <source>
        <dbReference type="EMBL" id="AJY75130.1"/>
    </source>
</evidence>
<dbReference type="RefSeq" id="WP_045670563.1">
    <property type="nucleotide sequence ID" value="NZ_CP011058.1"/>
</dbReference>
<dbReference type="SMART" id="SM00419">
    <property type="entry name" value="HTH_CRP"/>
    <property type="match status" value="1"/>
</dbReference>